<dbReference type="EMBL" id="DMBR01000221">
    <property type="protein sequence ID" value="HAE94357.1"/>
    <property type="molecule type" value="Genomic_DNA"/>
</dbReference>
<sequence>MVTRSSLDPIEEARARIRLRYQRATRAHPGMRQIGLSAERIGRKSGAKKLPPIQILRQRWREIAGEQLYKYCRPERLSGGKDGRVLTLLVVPQAAPMVQHQSETLRQRVSVSAGGDITAIKIKQGALGNEPAKPMRRKTRPLTRAEREALQESAARIQDDKLRAAIVALGEAMLTAEDTPPADTSGTGGDLPF</sequence>
<reference evidence="2 3" key="1">
    <citation type="journal article" date="2014" name="Antonie Van Leeuwenhoek">
        <title>Hyphomonas beringensis sp. nov. and Hyphomonas chukchiensis sp. nov., isolated from surface seawater of the Bering Sea and Chukchi Sea.</title>
        <authorList>
            <person name="Li C."/>
            <person name="Lai Q."/>
            <person name="Li G."/>
            <person name="Dong C."/>
            <person name="Wang J."/>
            <person name="Liao Y."/>
            <person name="Shao Z."/>
        </authorList>
    </citation>
    <scope>NUCLEOTIDE SEQUENCE [LARGE SCALE GENOMIC DNA]</scope>
    <source>
        <strain evidence="2 3">22II1-22F38</strain>
    </source>
</reference>
<dbReference type="eggNOG" id="COG5389">
    <property type="taxonomic scope" value="Bacteria"/>
</dbReference>
<dbReference type="AlphaFoldDB" id="A0A059DXS5"/>
<evidence type="ECO:0000313" key="3">
    <source>
        <dbReference type="Proteomes" id="UP000024547"/>
    </source>
</evidence>
<dbReference type="InterPro" id="IPR007922">
    <property type="entry name" value="DciA-like"/>
</dbReference>
<protein>
    <submittedName>
        <fullName evidence="1">DUF721 domain-containing protein</fullName>
    </submittedName>
</protein>
<dbReference type="PATRIC" id="fig|1280948.3.peg.3203"/>
<dbReference type="EMBL" id="AWFH01000061">
    <property type="protein sequence ID" value="KCZ58260.1"/>
    <property type="molecule type" value="Genomic_DNA"/>
</dbReference>
<evidence type="ECO:0000313" key="2">
    <source>
        <dbReference type="EMBL" id="KCZ58260.1"/>
    </source>
</evidence>
<dbReference type="Proteomes" id="UP000024547">
    <property type="component" value="Unassembled WGS sequence"/>
</dbReference>
<organism evidence="2 3">
    <name type="scientific">Hyphomonas atlantica</name>
    <dbReference type="NCBI Taxonomy" id="1280948"/>
    <lineage>
        <taxon>Bacteria</taxon>
        <taxon>Pseudomonadati</taxon>
        <taxon>Pseudomonadota</taxon>
        <taxon>Alphaproteobacteria</taxon>
        <taxon>Hyphomonadales</taxon>
        <taxon>Hyphomonadaceae</taxon>
        <taxon>Hyphomonas</taxon>
    </lineage>
</organism>
<reference evidence="1 4" key="2">
    <citation type="journal article" date="2018" name="Nat. Biotechnol.">
        <title>A standardized bacterial taxonomy based on genome phylogeny substantially revises the tree of life.</title>
        <authorList>
            <person name="Parks D.H."/>
            <person name="Chuvochina M."/>
            <person name="Waite D.W."/>
            <person name="Rinke C."/>
            <person name="Skarshewski A."/>
            <person name="Chaumeil P.A."/>
            <person name="Hugenholtz P."/>
        </authorList>
    </citation>
    <scope>NUCLEOTIDE SEQUENCE [LARGE SCALE GENOMIC DNA]</scope>
    <source>
        <strain evidence="1">UBA8557</strain>
    </source>
</reference>
<proteinExistence type="predicted"/>
<evidence type="ECO:0000313" key="4">
    <source>
        <dbReference type="Proteomes" id="UP000259173"/>
    </source>
</evidence>
<dbReference type="Pfam" id="PF05258">
    <property type="entry name" value="DciA"/>
    <property type="match status" value="1"/>
</dbReference>
<dbReference type="Proteomes" id="UP000259173">
    <property type="component" value="Unassembled WGS sequence"/>
</dbReference>
<dbReference type="STRING" id="1280948.HY36_10390"/>
<evidence type="ECO:0000313" key="1">
    <source>
        <dbReference type="EMBL" id="HAE94357.1"/>
    </source>
</evidence>
<dbReference type="OrthoDB" id="7160947at2"/>
<keyword evidence="3" id="KW-1185">Reference proteome</keyword>
<comment type="caution">
    <text evidence="2">The sequence shown here is derived from an EMBL/GenBank/DDBJ whole genome shotgun (WGS) entry which is preliminary data.</text>
</comment>
<dbReference type="GeneID" id="92500456"/>
<dbReference type="RefSeq" id="WP_051602881.1">
    <property type="nucleotide sequence ID" value="NZ_AWFH01000061.1"/>
</dbReference>
<gene>
    <name evidence="1" type="ORF">DCG65_07335</name>
    <name evidence="2" type="ORF">HY36_10390</name>
</gene>
<accession>A0A059DXS5</accession>
<name>A0A059DXS5_9PROT</name>